<dbReference type="EMBL" id="JBHFEH010000094">
    <property type="protein sequence ID" value="KAL2047792.1"/>
    <property type="molecule type" value="Genomic_DNA"/>
</dbReference>
<organism evidence="3 4">
    <name type="scientific">Lepraria finkii</name>
    <dbReference type="NCBI Taxonomy" id="1340010"/>
    <lineage>
        <taxon>Eukaryota</taxon>
        <taxon>Fungi</taxon>
        <taxon>Dikarya</taxon>
        <taxon>Ascomycota</taxon>
        <taxon>Pezizomycotina</taxon>
        <taxon>Lecanoromycetes</taxon>
        <taxon>OSLEUM clade</taxon>
        <taxon>Lecanoromycetidae</taxon>
        <taxon>Lecanorales</taxon>
        <taxon>Lecanorineae</taxon>
        <taxon>Stereocaulaceae</taxon>
        <taxon>Lepraria</taxon>
    </lineage>
</organism>
<proteinExistence type="predicted"/>
<feature type="domain" description="Protein kinase" evidence="2">
    <location>
        <begin position="461"/>
        <end position="772"/>
    </location>
</feature>
<keyword evidence="4" id="KW-1185">Reference proteome</keyword>
<sequence>MANFSPNECAIIAKNPLGNSLDYLHDSLQKIEQNYEPHSYFQHDAVDSPDSDPRKALSRLLSTLQVHEVAFNLRSKTKSENIASELSTLFKRVQNSDFSYEHYRTLSQLVIKHAPDIDIWNAVLDLIVTVSQSTPPTGIPLSFDCTPITSSSASQQTAEQTADLVEARIFNERKSCTYRNVGGFFSKYFEGKDWTARTKEIYRTVQDRHAGGRWTDFPDLPVENAVLKWLFRFQEEFLSDAKGVYYTSESKDLTGGEARRQLDVFIKRKSIVSRTLHNWKDVQVIGEHKTSNKQDFKHLLLQLGRYMRDVFTAQPTRHFIHGFFLYGTTMELWVFDRSGPYSSGEFDIHKEPEVFIRAIAGYAMMSDEELGLDTFVEREGEDRFITLTEDMTGKEKRLQLERDPIVIQRAIVCRGTNCYRSKDSEYVVKFSWTSDKRQPEARFLRLAREKGVKGVAKLLGYHCITSIDKMRDGLTFPASHHFRNTSPSASGKRKSTGHEATSSKRSKSSGQRSTPGEEYEASQRVENTQGISLYARSDAPFDNRLLNCLVISPAGEAIGKFDSIPTLLTALRDAIKAHRSLYIQGRSLHRDISENNIIITDPEKADGFTGILIDLELVKEVGSGRSGARHQTGTMEFMAIEVLRRVSHTYRHDLESFFYVLLWMCARRAWEREFQCKWAHRPKRDILRKWYTGDFDDIADAKKSYMHVDEFDKILDEFPLAFNPVKPLCENIRGILFPTVEGGALFTGTTSNPPEMLYDPIIQAFDNAIADM</sequence>
<gene>
    <name evidence="3" type="ORF">ABVK25_011342</name>
</gene>
<evidence type="ECO:0000256" key="1">
    <source>
        <dbReference type="SAM" id="MobiDB-lite"/>
    </source>
</evidence>
<name>A0ABR4ASG5_9LECA</name>
<dbReference type="PANTHER" id="PTHR38248">
    <property type="entry name" value="FUNK1 6"/>
    <property type="match status" value="1"/>
</dbReference>
<dbReference type="Proteomes" id="UP001590951">
    <property type="component" value="Unassembled WGS sequence"/>
</dbReference>
<protein>
    <recommendedName>
        <fullName evidence="2">Protein kinase domain-containing protein</fullName>
    </recommendedName>
</protein>
<feature type="region of interest" description="Disordered" evidence="1">
    <location>
        <begin position="478"/>
        <end position="525"/>
    </location>
</feature>
<dbReference type="InterPro" id="IPR000719">
    <property type="entry name" value="Prot_kinase_dom"/>
</dbReference>
<dbReference type="PROSITE" id="PS50011">
    <property type="entry name" value="PROTEIN_KINASE_DOM"/>
    <property type="match status" value="1"/>
</dbReference>
<dbReference type="PANTHER" id="PTHR38248:SF2">
    <property type="entry name" value="FUNK1 11"/>
    <property type="match status" value="1"/>
</dbReference>
<reference evidence="3 4" key="1">
    <citation type="submission" date="2024-09" db="EMBL/GenBank/DDBJ databases">
        <title>Rethinking Asexuality: The Enigmatic Case of Functional Sexual Genes in Lepraria (Stereocaulaceae).</title>
        <authorList>
            <person name="Doellman M."/>
            <person name="Sun Y."/>
            <person name="Barcenas-Pena A."/>
            <person name="Lumbsch H.T."/>
            <person name="Grewe F."/>
        </authorList>
    </citation>
    <scope>NUCLEOTIDE SEQUENCE [LARGE SCALE GENOMIC DNA]</scope>
    <source>
        <strain evidence="3 4">Grewe 0041</strain>
    </source>
</reference>
<evidence type="ECO:0000313" key="3">
    <source>
        <dbReference type="EMBL" id="KAL2047792.1"/>
    </source>
</evidence>
<dbReference type="Gene3D" id="1.10.510.10">
    <property type="entry name" value="Transferase(Phosphotransferase) domain 1"/>
    <property type="match status" value="1"/>
</dbReference>
<evidence type="ECO:0000313" key="4">
    <source>
        <dbReference type="Proteomes" id="UP001590951"/>
    </source>
</evidence>
<accession>A0ABR4ASG5</accession>
<dbReference type="Pfam" id="PF17667">
    <property type="entry name" value="Pkinase_fungal"/>
    <property type="match status" value="1"/>
</dbReference>
<dbReference type="InterPro" id="IPR040976">
    <property type="entry name" value="Pkinase_fungal"/>
</dbReference>
<dbReference type="SUPFAM" id="SSF56112">
    <property type="entry name" value="Protein kinase-like (PK-like)"/>
    <property type="match status" value="1"/>
</dbReference>
<comment type="caution">
    <text evidence="3">The sequence shown here is derived from an EMBL/GenBank/DDBJ whole genome shotgun (WGS) entry which is preliminary data.</text>
</comment>
<dbReference type="InterPro" id="IPR011009">
    <property type="entry name" value="Kinase-like_dom_sf"/>
</dbReference>
<evidence type="ECO:0000259" key="2">
    <source>
        <dbReference type="PROSITE" id="PS50011"/>
    </source>
</evidence>